<accession>A0A0W1JKB9</accession>
<evidence type="ECO:0000313" key="1">
    <source>
        <dbReference type="EMBL" id="KTE92000.1"/>
    </source>
</evidence>
<dbReference type="Proteomes" id="UP000054623">
    <property type="component" value="Unassembled WGS sequence"/>
</dbReference>
<comment type="caution">
    <text evidence="1">The sequence shown here is derived from an EMBL/GenBank/DDBJ whole genome shotgun (WGS) entry which is preliminary data.</text>
</comment>
<protein>
    <recommendedName>
        <fullName evidence="3">Flagellar protein FliT</fullName>
    </recommendedName>
</protein>
<reference evidence="1 2" key="1">
    <citation type="submission" date="2015-12" db="EMBL/GenBank/DDBJ databases">
        <title>Draft Genome Sequence of Desulfitobacterium hafniense Strain DH, a Sulfate-reducing Bacterium Isolated from Paddy Soils.</title>
        <authorList>
            <person name="Bao P."/>
            <person name="Zhang X."/>
            <person name="Li G."/>
        </authorList>
    </citation>
    <scope>NUCLEOTIDE SEQUENCE [LARGE SCALE GENOMIC DNA]</scope>
    <source>
        <strain evidence="1 2">DH</strain>
    </source>
</reference>
<sequence length="110" mass="13159">MTEKTPQLLWRDYLFLTKEMRKFLDKQDMELFHELMNQRERMQTLIEETPDNGFKNSPEGKKLLSEIQGENQILMGHFQATHSKAKHHHQVAEVYSGGNRQPVNHRNWVR</sequence>
<evidence type="ECO:0008006" key="3">
    <source>
        <dbReference type="Google" id="ProtNLM"/>
    </source>
</evidence>
<dbReference type="AlphaFoldDB" id="A0A0W1JKB9"/>
<gene>
    <name evidence="1" type="ORF">AT727_03435</name>
</gene>
<dbReference type="OrthoDB" id="1682824at2"/>
<proteinExistence type="predicted"/>
<organism evidence="1 2">
    <name type="scientific">Desulfitobacterium hafniense</name>
    <name type="common">Desulfitobacterium frappieri</name>
    <dbReference type="NCBI Taxonomy" id="49338"/>
    <lineage>
        <taxon>Bacteria</taxon>
        <taxon>Bacillati</taxon>
        <taxon>Bacillota</taxon>
        <taxon>Clostridia</taxon>
        <taxon>Eubacteriales</taxon>
        <taxon>Desulfitobacteriaceae</taxon>
        <taxon>Desulfitobacterium</taxon>
    </lineage>
</organism>
<name>A0A0W1JKB9_DESHA</name>
<evidence type="ECO:0000313" key="2">
    <source>
        <dbReference type="Proteomes" id="UP000054623"/>
    </source>
</evidence>
<dbReference type="EMBL" id="LOCK01000017">
    <property type="protein sequence ID" value="KTE92000.1"/>
    <property type="molecule type" value="Genomic_DNA"/>
</dbReference>
<dbReference type="RefSeq" id="WP_058491170.1">
    <property type="nucleotide sequence ID" value="NZ_LOCK01000017.1"/>
</dbReference>